<dbReference type="Pfam" id="PF02210">
    <property type="entry name" value="Laminin_G_2"/>
    <property type="match status" value="1"/>
</dbReference>
<dbReference type="InterPro" id="IPR056370">
    <property type="entry name" value="Shg-like_Ig-like"/>
</dbReference>
<keyword evidence="3 14" id="KW-0812">Transmembrane</keyword>
<evidence type="ECO:0000256" key="9">
    <source>
        <dbReference type="ARBA" id="ARBA00023136"/>
    </source>
</evidence>
<dbReference type="GO" id="GO:0008013">
    <property type="term" value="F:beta-catenin binding"/>
    <property type="evidence" value="ECO:0007669"/>
    <property type="project" value="TreeGrafter"/>
</dbReference>
<dbReference type="PRINTS" id="PR00205">
    <property type="entry name" value="CADHERIN"/>
</dbReference>
<dbReference type="GO" id="GO:0007043">
    <property type="term" value="P:cell-cell junction assembly"/>
    <property type="evidence" value="ECO:0007669"/>
    <property type="project" value="TreeGrafter"/>
</dbReference>
<dbReference type="VEuPathDB" id="VectorBase:AFUN2_011040"/>
<dbReference type="GO" id="GO:0016339">
    <property type="term" value="P:calcium-dependent cell-cell adhesion via plasma membrane cell adhesion molecules"/>
    <property type="evidence" value="ECO:0007669"/>
    <property type="project" value="TreeGrafter"/>
</dbReference>
<evidence type="ECO:0000256" key="13">
    <source>
        <dbReference type="PROSITE-ProRule" id="PRU00122"/>
    </source>
</evidence>
<comment type="caution">
    <text evidence="13">Lacks conserved residue(s) required for the propagation of feature annotation.</text>
</comment>
<dbReference type="GO" id="GO:0016477">
    <property type="term" value="P:cell migration"/>
    <property type="evidence" value="ECO:0007669"/>
    <property type="project" value="TreeGrafter"/>
</dbReference>
<dbReference type="FunFam" id="2.60.40.60:FF:000272">
    <property type="entry name" value="DE cadherin-like protein"/>
    <property type="match status" value="1"/>
</dbReference>
<feature type="domain" description="Cadherin" evidence="16">
    <location>
        <begin position="471"/>
        <end position="579"/>
    </location>
</feature>
<evidence type="ECO:0000256" key="1">
    <source>
        <dbReference type="ARBA" id="ARBA00004251"/>
    </source>
</evidence>
<evidence type="ECO:0000256" key="4">
    <source>
        <dbReference type="ARBA" id="ARBA00022729"/>
    </source>
</evidence>
<dbReference type="GO" id="GO:0045296">
    <property type="term" value="F:cadherin binding"/>
    <property type="evidence" value="ECO:0007669"/>
    <property type="project" value="TreeGrafter"/>
</dbReference>
<comment type="subcellular location">
    <subcellularLocation>
        <location evidence="1">Cell membrane</location>
        <topology evidence="1">Single-pass type I membrane protein</topology>
    </subcellularLocation>
</comment>
<dbReference type="PANTHER" id="PTHR24027">
    <property type="entry name" value="CADHERIN-23"/>
    <property type="match status" value="1"/>
</dbReference>
<dbReference type="PROSITE" id="PS00232">
    <property type="entry name" value="CADHERIN_1"/>
    <property type="match status" value="3"/>
</dbReference>
<dbReference type="GO" id="GO:0005912">
    <property type="term" value="C:adherens junction"/>
    <property type="evidence" value="ECO:0007669"/>
    <property type="project" value="TreeGrafter"/>
</dbReference>
<dbReference type="GO" id="GO:0007156">
    <property type="term" value="P:homophilic cell adhesion via plasma membrane adhesion molecules"/>
    <property type="evidence" value="ECO:0007669"/>
    <property type="project" value="InterPro"/>
</dbReference>
<dbReference type="GO" id="GO:0016342">
    <property type="term" value="C:catenin complex"/>
    <property type="evidence" value="ECO:0007669"/>
    <property type="project" value="TreeGrafter"/>
</dbReference>
<dbReference type="SMART" id="SM00282">
    <property type="entry name" value="LamG"/>
    <property type="match status" value="1"/>
</dbReference>
<dbReference type="GO" id="GO:0007163">
    <property type="term" value="P:establishment or maintenance of cell polarity"/>
    <property type="evidence" value="ECO:0007669"/>
    <property type="project" value="UniProtKB-ARBA"/>
</dbReference>
<dbReference type="InterPro" id="IPR015919">
    <property type="entry name" value="Cadherin-like_sf"/>
</dbReference>
<dbReference type="SMART" id="SM00112">
    <property type="entry name" value="CA"/>
    <property type="match status" value="6"/>
</dbReference>
<evidence type="ECO:0000256" key="5">
    <source>
        <dbReference type="ARBA" id="ARBA00022737"/>
    </source>
</evidence>
<dbReference type="GO" id="GO:0044331">
    <property type="term" value="P:cell-cell adhesion mediated by cadherin"/>
    <property type="evidence" value="ECO:0007669"/>
    <property type="project" value="TreeGrafter"/>
</dbReference>
<dbReference type="GO" id="GO:0048513">
    <property type="term" value="P:animal organ development"/>
    <property type="evidence" value="ECO:0007669"/>
    <property type="project" value="UniProtKB-ARBA"/>
</dbReference>
<dbReference type="GO" id="GO:0048589">
    <property type="term" value="P:developmental growth"/>
    <property type="evidence" value="ECO:0007669"/>
    <property type="project" value="UniProtKB-ARBA"/>
</dbReference>
<evidence type="ECO:0000259" key="15">
    <source>
        <dbReference type="PROSITE" id="PS50025"/>
    </source>
</evidence>
<feature type="transmembrane region" description="Helical" evidence="14">
    <location>
        <begin position="1111"/>
        <end position="1128"/>
    </location>
</feature>
<evidence type="ECO:0000256" key="12">
    <source>
        <dbReference type="PROSITE-ProRule" id="PRU00043"/>
    </source>
</evidence>
<dbReference type="FunFam" id="2.60.40.60:FF:000032">
    <property type="entry name" value="FAT atypical cadherin 1"/>
    <property type="match status" value="1"/>
</dbReference>
<dbReference type="Gene3D" id="2.60.40.60">
    <property type="entry name" value="Cadherins"/>
    <property type="match status" value="7"/>
</dbReference>
<sequence>MNEKIIYVTVLAMDDGSPRLYDMCTFKVTVLDINDNAPIFDKARYEETVFKDSEINKYVATISAMDMDEGENGIVKYEILETMSDFAYFGINENNGIIRITKQIDRNPGDYYTIRVRAYNEDMNNGILQDAEIDVEFRVVERNDLRPYFTLLQQIPIVLHESYDEYLVPLVKMNVNSNIQNNPNVFCTLTKGHTEQTNSQSTFKLEQNNTTVLIMLNKPLDFETAAEYSLQVVAKNAYYMETALVIKIVVLDDNDNAPEFDGNKSGAIPEHEPPGTLVLQVHAKDHDGTPANNIVSYRIEPRHHAFQIDHQTGIITSLVEFDRESKDVYILQVIAEDNSPSIWFRNGKPNRASQMITIQITDKNDHQPLFRQKYYLVEDVLEDQKTGTFVLKVEADDQDTSSVIKYSILSGNVDDAFKINATNGQILVNNLLDYEMIREYTLVVQADDGIFQDNTTVCIKITNVNDNPPRFIDMHILKIQEESIPTDCIMNLQAYDPDIDDRTQNQHIRFNVAEMHEDFLSIDDDGCLRLRKALDRDPPQGKQMWQFIIIATDEEGDGMKTSAMVNIILEDINDNAPQLSNVMPVIWNENQPPGIITKLMAIDLDETQHGLPFVYSIESNASEEIKNKFLVKDDKLYALVSFDREHQKEFHVPIRIQDSSEKPRMLPKTEIGRVYVEDPDDWDIAEKLFEWDLNIAQPSKIHFDLNHESGAITISAGTPSGIYELYFIVFEHSRYFERHNVSTRMIVTVKDIWEEDVDRSGSIRFVNVTDEEFLTKTADQLSSPKDRLVWSIANVFNISKEYVDVFTVLMDKHENDTVLDVRYLVQNSSYTADFLNAMLSYQVHQLEDDVGVPVVTVGIDECVLKGCSCKGSCRNNIYKSNYPITISTNTISFVGVNAFVQADCMYRANITPIVDIHLEDDGYALLPSISSCGITRITMELSAKADDGLVLYIGPLYYNKHKSERNFVALQLFEGHPVLLVDDGNDTIRLEHKLYLHHNIFYTVEIILQSQIIRLIVIDNETRVTVELVREVEHIPKLHGLIHLGGSSANLNYLGSIFNWTYVPQGQGFSGTLHNFTINDHMYSGNETIMTKNMIPKYHQVNLTIHVNYDFMIHLFCLSMVLIMFCLLKSHRFTKMYYLMIQAYRILCLFFITIDMMYFFVSYHSFNNAAKIFLYCYNYYFTLTWVFIASALWLFTFFIFGHLCNMCKFVGERLVAKPYLQKNISPQSHPM</sequence>
<feature type="domain" description="Cadherin" evidence="16">
    <location>
        <begin position="380"/>
        <end position="471"/>
    </location>
</feature>
<accession>A0A182RSW2</accession>
<dbReference type="VEuPathDB" id="VectorBase:AFUN009363"/>
<dbReference type="InterPro" id="IPR020894">
    <property type="entry name" value="Cadherin_CS"/>
</dbReference>
<dbReference type="Gene3D" id="2.60.120.200">
    <property type="match status" value="1"/>
</dbReference>
<dbReference type="STRING" id="62324.A0A182RSW2"/>
<evidence type="ECO:0000313" key="17">
    <source>
        <dbReference type="EnsemblMetazoa" id="AFUN009363-PA"/>
    </source>
</evidence>
<evidence type="ECO:0000256" key="3">
    <source>
        <dbReference type="ARBA" id="ARBA00022692"/>
    </source>
</evidence>
<organism evidence="17">
    <name type="scientific">Anopheles funestus</name>
    <name type="common">African malaria mosquito</name>
    <dbReference type="NCBI Taxonomy" id="62324"/>
    <lineage>
        <taxon>Eukaryota</taxon>
        <taxon>Metazoa</taxon>
        <taxon>Ecdysozoa</taxon>
        <taxon>Arthropoda</taxon>
        <taxon>Hexapoda</taxon>
        <taxon>Insecta</taxon>
        <taxon>Pterygota</taxon>
        <taxon>Neoptera</taxon>
        <taxon>Endopterygota</taxon>
        <taxon>Diptera</taxon>
        <taxon>Nematocera</taxon>
        <taxon>Culicoidea</taxon>
        <taxon>Culicidae</taxon>
        <taxon>Anophelinae</taxon>
        <taxon>Anopheles</taxon>
    </lineage>
</organism>
<dbReference type="CDD" id="cd11304">
    <property type="entry name" value="Cadherin_repeat"/>
    <property type="match status" value="6"/>
</dbReference>
<dbReference type="GO" id="GO:0005509">
    <property type="term" value="F:calcium ion binding"/>
    <property type="evidence" value="ECO:0007669"/>
    <property type="project" value="UniProtKB-UniRule"/>
</dbReference>
<feature type="domain" description="Cadherin" evidence="16">
    <location>
        <begin position="589"/>
        <end position="689"/>
    </location>
</feature>
<feature type="domain" description="Cadherin" evidence="16">
    <location>
        <begin position="41"/>
        <end position="149"/>
    </location>
</feature>
<keyword evidence="8 14" id="KW-1133">Transmembrane helix</keyword>
<dbReference type="GO" id="GO:0030855">
    <property type="term" value="P:epithelial cell differentiation"/>
    <property type="evidence" value="ECO:0007669"/>
    <property type="project" value="UniProtKB-ARBA"/>
</dbReference>
<dbReference type="GO" id="GO:0007424">
    <property type="term" value="P:open tracheal system development"/>
    <property type="evidence" value="ECO:0007669"/>
    <property type="project" value="UniProtKB-ARBA"/>
</dbReference>
<evidence type="ECO:0000256" key="8">
    <source>
        <dbReference type="ARBA" id="ARBA00022989"/>
    </source>
</evidence>
<dbReference type="SUPFAM" id="SSF49899">
    <property type="entry name" value="Concanavalin A-like lectins/glucanases"/>
    <property type="match status" value="1"/>
</dbReference>
<keyword evidence="4" id="KW-0732">Signal</keyword>
<feature type="domain" description="Cadherin" evidence="16">
    <location>
        <begin position="260"/>
        <end position="370"/>
    </location>
</feature>
<evidence type="ECO:0000256" key="2">
    <source>
        <dbReference type="ARBA" id="ARBA00022536"/>
    </source>
</evidence>
<feature type="transmembrane region" description="Helical" evidence="14">
    <location>
        <begin position="1137"/>
        <end position="1159"/>
    </location>
</feature>
<keyword evidence="9 14" id="KW-0472">Membrane</keyword>
<dbReference type="PROSITE" id="PS50268">
    <property type="entry name" value="CADHERIN_2"/>
    <property type="match status" value="7"/>
</dbReference>
<reference evidence="17" key="1">
    <citation type="submission" date="2020-05" db="UniProtKB">
        <authorList>
            <consortium name="EnsemblMetazoa"/>
        </authorList>
    </citation>
    <scope>IDENTIFICATION</scope>
    <source>
        <strain evidence="17">FUMOZ</strain>
    </source>
</reference>
<evidence type="ECO:0000256" key="14">
    <source>
        <dbReference type="SAM" id="Phobius"/>
    </source>
</evidence>
<feature type="domain" description="Cadherin" evidence="16">
    <location>
        <begin position="175"/>
        <end position="260"/>
    </location>
</feature>
<dbReference type="GO" id="GO:0034332">
    <property type="term" value="P:adherens junction organization"/>
    <property type="evidence" value="ECO:0007669"/>
    <property type="project" value="TreeGrafter"/>
</dbReference>
<feature type="domain" description="Laminin G" evidence="15">
    <location>
        <begin position="913"/>
        <end position="1117"/>
    </location>
</feature>
<dbReference type="PROSITE" id="PS50025">
    <property type="entry name" value="LAM_G_DOMAIN"/>
    <property type="match status" value="1"/>
</dbReference>
<protein>
    <submittedName>
        <fullName evidence="17">LAM_G_DOMAIN domain-containing protein</fullName>
    </submittedName>
</protein>
<feature type="transmembrane region" description="Helical" evidence="14">
    <location>
        <begin position="1179"/>
        <end position="1200"/>
    </location>
</feature>
<dbReference type="FunFam" id="2.60.40.60:FF:000280">
    <property type="entry name" value="AGAP007203-PA-like protein"/>
    <property type="match status" value="1"/>
</dbReference>
<keyword evidence="2" id="KW-0245">EGF-like domain</keyword>
<dbReference type="Pfam" id="PF00028">
    <property type="entry name" value="Cadherin"/>
    <property type="match status" value="4"/>
</dbReference>
<dbReference type="CDD" id="cd00110">
    <property type="entry name" value="LamG"/>
    <property type="match status" value="1"/>
</dbReference>
<dbReference type="SUPFAM" id="SSF49313">
    <property type="entry name" value="Cadherin-like"/>
    <property type="match status" value="6"/>
</dbReference>
<proteinExistence type="predicted"/>
<dbReference type="InterPro" id="IPR001791">
    <property type="entry name" value="Laminin_G"/>
</dbReference>
<feature type="domain" description="Cadherin" evidence="16">
    <location>
        <begin position="8"/>
        <end position="40"/>
    </location>
</feature>
<evidence type="ECO:0000256" key="11">
    <source>
        <dbReference type="ARBA" id="ARBA00023180"/>
    </source>
</evidence>
<name>A0A182RSW2_ANOFN</name>
<dbReference type="AlphaFoldDB" id="A0A182RSW2"/>
<keyword evidence="6 12" id="KW-0106">Calcium</keyword>
<dbReference type="GO" id="GO:0008104">
    <property type="term" value="P:intracellular protein localization"/>
    <property type="evidence" value="ECO:0007669"/>
    <property type="project" value="UniProtKB-ARBA"/>
</dbReference>
<dbReference type="GO" id="GO:0001736">
    <property type="term" value="P:establishment of planar polarity"/>
    <property type="evidence" value="ECO:0007669"/>
    <property type="project" value="UniProtKB-ARBA"/>
</dbReference>
<evidence type="ECO:0000256" key="6">
    <source>
        <dbReference type="ARBA" id="ARBA00022837"/>
    </source>
</evidence>
<evidence type="ECO:0000259" key="16">
    <source>
        <dbReference type="PROSITE" id="PS50268"/>
    </source>
</evidence>
<dbReference type="PANTHER" id="PTHR24027:SF422">
    <property type="entry name" value="CADHERIN DOMAIN-CONTAINING PROTEIN"/>
    <property type="match status" value="1"/>
</dbReference>
<dbReference type="EnsemblMetazoa" id="AFUN009363-RA">
    <property type="protein sequence ID" value="AFUN009363-PA"/>
    <property type="gene ID" value="AFUN009363"/>
</dbReference>
<evidence type="ECO:0000256" key="10">
    <source>
        <dbReference type="ARBA" id="ARBA00023157"/>
    </source>
</evidence>
<keyword evidence="7" id="KW-0130">Cell adhesion</keyword>
<dbReference type="Pfam" id="PF24811">
    <property type="entry name" value="Ig_Shg"/>
    <property type="match status" value="1"/>
</dbReference>
<dbReference type="InterPro" id="IPR013320">
    <property type="entry name" value="ConA-like_dom_sf"/>
</dbReference>
<dbReference type="GO" id="GO:0000902">
    <property type="term" value="P:cell morphogenesis"/>
    <property type="evidence" value="ECO:0007669"/>
    <property type="project" value="TreeGrafter"/>
</dbReference>
<dbReference type="FunFam" id="2.60.40.60:FF:000033">
    <property type="entry name" value="FAT atypical cadherin 1"/>
    <property type="match status" value="1"/>
</dbReference>
<dbReference type="InterPro" id="IPR039808">
    <property type="entry name" value="Cadherin"/>
</dbReference>
<evidence type="ECO:0000256" key="7">
    <source>
        <dbReference type="ARBA" id="ARBA00022889"/>
    </source>
</evidence>
<keyword evidence="5" id="KW-0677">Repeat</keyword>
<keyword evidence="11" id="KW-0325">Glycoprotein</keyword>
<keyword evidence="10" id="KW-1015">Disulfide bond</keyword>
<dbReference type="InterPro" id="IPR002126">
    <property type="entry name" value="Cadherin-like_dom"/>
</dbReference>